<evidence type="ECO:0000313" key="3">
    <source>
        <dbReference type="Proteomes" id="UP000694892"/>
    </source>
</evidence>
<reference evidence="3" key="1">
    <citation type="journal article" date="2016" name="Nature">
        <title>Genome evolution in the allotetraploid frog Xenopus laevis.</title>
        <authorList>
            <person name="Session A.M."/>
            <person name="Uno Y."/>
            <person name="Kwon T."/>
            <person name="Chapman J.A."/>
            <person name="Toyoda A."/>
            <person name="Takahashi S."/>
            <person name="Fukui A."/>
            <person name="Hikosaka A."/>
            <person name="Suzuki A."/>
            <person name="Kondo M."/>
            <person name="van Heeringen S.J."/>
            <person name="Quigley I."/>
            <person name="Heinz S."/>
            <person name="Ogino H."/>
            <person name="Ochi H."/>
            <person name="Hellsten U."/>
            <person name="Lyons J.B."/>
            <person name="Simakov O."/>
            <person name="Putnam N."/>
            <person name="Stites J."/>
            <person name="Kuroki Y."/>
            <person name="Tanaka T."/>
            <person name="Michiue T."/>
            <person name="Watanabe M."/>
            <person name="Bogdanovic O."/>
            <person name="Lister R."/>
            <person name="Georgiou G."/>
            <person name="Paranjpe S.S."/>
            <person name="van Kruijsbergen I."/>
            <person name="Shu S."/>
            <person name="Carlson J."/>
            <person name="Kinoshita T."/>
            <person name="Ohta Y."/>
            <person name="Mawaribuchi S."/>
            <person name="Jenkins J."/>
            <person name="Grimwood J."/>
            <person name="Schmutz J."/>
            <person name="Mitros T."/>
            <person name="Mozaffari S.V."/>
            <person name="Suzuki Y."/>
            <person name="Haramoto Y."/>
            <person name="Yamamoto T.S."/>
            <person name="Takagi C."/>
            <person name="Heald R."/>
            <person name="Miller K."/>
            <person name="Haudenschild C."/>
            <person name="Kitzman J."/>
            <person name="Nakayama T."/>
            <person name="Izutsu Y."/>
            <person name="Robert J."/>
            <person name="Fortriede J."/>
            <person name="Burns K."/>
            <person name="Lotay V."/>
            <person name="Karimi K."/>
            <person name="Yasuoka Y."/>
            <person name="Dichmann D.S."/>
            <person name="Flajnik M.F."/>
            <person name="Houston D.W."/>
            <person name="Shendure J."/>
            <person name="DuPasquier L."/>
            <person name="Vize P.D."/>
            <person name="Zorn A.M."/>
            <person name="Ito M."/>
            <person name="Marcotte E.M."/>
            <person name="Wallingford J.B."/>
            <person name="Ito Y."/>
            <person name="Asashima M."/>
            <person name="Ueno N."/>
            <person name="Matsuda Y."/>
            <person name="Veenstra G.J."/>
            <person name="Fujiyama A."/>
            <person name="Harland R.M."/>
            <person name="Taira M."/>
            <person name="Rokhsar D.S."/>
        </authorList>
    </citation>
    <scope>NUCLEOTIDE SEQUENCE [LARGE SCALE GENOMIC DNA]</scope>
    <source>
        <strain evidence="3">J</strain>
    </source>
</reference>
<gene>
    <name evidence="2" type="ORF">XELAEV_18036347mg</name>
</gene>
<feature type="compositionally biased region" description="Polar residues" evidence="1">
    <location>
        <begin position="1"/>
        <end position="22"/>
    </location>
</feature>
<dbReference type="Proteomes" id="UP000694892">
    <property type="component" value="Chromosome 7L"/>
</dbReference>
<sequence>MQSFPNSSSPEITQPLDSTHTGFSLGDIPDSAKPLDMQQPSSGSASPGITQPLDSTQTGFSLGEATASAKPLNGQQPSSGSESISSL</sequence>
<dbReference type="AlphaFoldDB" id="A0A974CH83"/>
<evidence type="ECO:0000313" key="2">
    <source>
        <dbReference type="EMBL" id="OCT73364.1"/>
    </source>
</evidence>
<organism evidence="2 3">
    <name type="scientific">Xenopus laevis</name>
    <name type="common">African clawed frog</name>
    <dbReference type="NCBI Taxonomy" id="8355"/>
    <lineage>
        <taxon>Eukaryota</taxon>
        <taxon>Metazoa</taxon>
        <taxon>Chordata</taxon>
        <taxon>Craniata</taxon>
        <taxon>Vertebrata</taxon>
        <taxon>Euteleostomi</taxon>
        <taxon>Amphibia</taxon>
        <taxon>Batrachia</taxon>
        <taxon>Anura</taxon>
        <taxon>Pipoidea</taxon>
        <taxon>Pipidae</taxon>
        <taxon>Xenopodinae</taxon>
        <taxon>Xenopus</taxon>
        <taxon>Xenopus</taxon>
    </lineage>
</organism>
<feature type="compositionally biased region" description="Low complexity" evidence="1">
    <location>
        <begin position="78"/>
        <end position="87"/>
    </location>
</feature>
<feature type="region of interest" description="Disordered" evidence="1">
    <location>
        <begin position="1"/>
        <end position="87"/>
    </location>
</feature>
<proteinExistence type="predicted"/>
<protein>
    <submittedName>
        <fullName evidence="2">Uncharacterized protein</fullName>
    </submittedName>
</protein>
<accession>A0A974CH83</accession>
<name>A0A974CH83_XENLA</name>
<dbReference type="EMBL" id="CM004478">
    <property type="protein sequence ID" value="OCT73364.1"/>
    <property type="molecule type" value="Genomic_DNA"/>
</dbReference>
<evidence type="ECO:0000256" key="1">
    <source>
        <dbReference type="SAM" id="MobiDB-lite"/>
    </source>
</evidence>
<feature type="compositionally biased region" description="Polar residues" evidence="1">
    <location>
        <begin position="38"/>
        <end position="60"/>
    </location>
</feature>